<comment type="subcellular location">
    <subcellularLocation>
        <location evidence="1">Nucleus</location>
    </subcellularLocation>
</comment>
<protein>
    <submittedName>
        <fullName evidence="6">Uncharacterized protein</fullName>
    </submittedName>
</protein>
<evidence type="ECO:0000313" key="7">
    <source>
        <dbReference type="Proteomes" id="UP001219934"/>
    </source>
</evidence>
<evidence type="ECO:0000256" key="3">
    <source>
        <dbReference type="ARBA" id="ARBA00022771"/>
    </source>
</evidence>
<dbReference type="EMBL" id="JAPTMU010000013">
    <property type="protein sequence ID" value="KAJ4932788.1"/>
    <property type="molecule type" value="Genomic_DNA"/>
</dbReference>
<evidence type="ECO:0000256" key="1">
    <source>
        <dbReference type="ARBA" id="ARBA00004123"/>
    </source>
</evidence>
<dbReference type="GO" id="GO:0008270">
    <property type="term" value="F:zinc ion binding"/>
    <property type="evidence" value="ECO:0007669"/>
    <property type="project" value="UniProtKB-KW"/>
</dbReference>
<accession>A0AAD6FGB3</accession>
<dbReference type="Gene3D" id="1.10.10.1070">
    <property type="entry name" value="Zinc finger, BED domain-containing"/>
    <property type="match status" value="1"/>
</dbReference>
<dbReference type="AlphaFoldDB" id="A0AAD6FGB3"/>
<sequence>MDQYLQRKRPVSLQQATALTNSILTMLVKDMRPMSMVDGEGFREMIRQFNPEYILPSRTHFTPLMENKYEATLLKVKETIKEVKSALTLTADVWTSRATEAYLGVSCHFISEDWEMKTLNLATMPLEERHSGVNIMTWLEEVIAKYDILPTKIKAVVHDNGSNIVAAMRILEEKHGWASVRCSGHTLQLIVNNALKEPSISRAVGATRHLVEHFRRSELANTKLKVKQQQMNTPQHKLIQDVSTRWNSTYYMVERLLEQRWPVTATLSDPEVTPRGKRYFDLKPDQWVLLEELTQGLQPFQCATVYLSGQEYATASCLPQLVKGLQRSTQQTRFETGAGKAFLASAEKGINERWSV</sequence>
<evidence type="ECO:0000256" key="4">
    <source>
        <dbReference type="ARBA" id="ARBA00022833"/>
    </source>
</evidence>
<dbReference type="Proteomes" id="UP001219934">
    <property type="component" value="Unassembled WGS sequence"/>
</dbReference>
<keyword evidence="3" id="KW-0863">Zinc-finger</keyword>
<keyword evidence="7" id="KW-1185">Reference proteome</keyword>
<dbReference type="InterPro" id="IPR012337">
    <property type="entry name" value="RNaseH-like_sf"/>
</dbReference>
<evidence type="ECO:0000256" key="2">
    <source>
        <dbReference type="ARBA" id="ARBA00022723"/>
    </source>
</evidence>
<comment type="caution">
    <text evidence="6">The sequence shown here is derived from an EMBL/GenBank/DDBJ whole genome shotgun (WGS) entry which is preliminary data.</text>
</comment>
<proteinExistence type="predicted"/>
<keyword evidence="5" id="KW-0539">Nucleus</keyword>
<keyword evidence="2" id="KW-0479">Metal-binding</keyword>
<dbReference type="GO" id="GO:0005634">
    <property type="term" value="C:nucleus"/>
    <property type="evidence" value="ECO:0007669"/>
    <property type="project" value="UniProtKB-SubCell"/>
</dbReference>
<organism evidence="6 7">
    <name type="scientific">Pogonophryne albipinna</name>
    <dbReference type="NCBI Taxonomy" id="1090488"/>
    <lineage>
        <taxon>Eukaryota</taxon>
        <taxon>Metazoa</taxon>
        <taxon>Chordata</taxon>
        <taxon>Craniata</taxon>
        <taxon>Vertebrata</taxon>
        <taxon>Euteleostomi</taxon>
        <taxon>Actinopterygii</taxon>
        <taxon>Neopterygii</taxon>
        <taxon>Teleostei</taxon>
        <taxon>Neoteleostei</taxon>
        <taxon>Acanthomorphata</taxon>
        <taxon>Eupercaria</taxon>
        <taxon>Perciformes</taxon>
        <taxon>Notothenioidei</taxon>
        <taxon>Pogonophryne</taxon>
    </lineage>
</organism>
<dbReference type="PANTHER" id="PTHR46481">
    <property type="entry name" value="ZINC FINGER BED DOMAIN-CONTAINING PROTEIN 4"/>
    <property type="match status" value="1"/>
</dbReference>
<reference evidence="6" key="1">
    <citation type="submission" date="2022-11" db="EMBL/GenBank/DDBJ databases">
        <title>Chromosome-level genome of Pogonophryne albipinna.</title>
        <authorList>
            <person name="Jo E."/>
        </authorList>
    </citation>
    <scope>NUCLEOTIDE SEQUENCE</scope>
    <source>
        <strain evidence="6">SGF0006</strain>
        <tissue evidence="6">Muscle</tissue>
    </source>
</reference>
<gene>
    <name evidence="6" type="ORF">JOQ06_029631</name>
</gene>
<dbReference type="SUPFAM" id="SSF53098">
    <property type="entry name" value="Ribonuclease H-like"/>
    <property type="match status" value="1"/>
</dbReference>
<keyword evidence="4" id="KW-0862">Zinc</keyword>
<dbReference type="InterPro" id="IPR052035">
    <property type="entry name" value="ZnF_BED_domain_contain"/>
</dbReference>
<dbReference type="PANTHER" id="PTHR46481:SF10">
    <property type="entry name" value="ZINC FINGER BED DOMAIN-CONTAINING PROTEIN 39"/>
    <property type="match status" value="1"/>
</dbReference>
<dbReference type="SUPFAM" id="SSF140996">
    <property type="entry name" value="Hermes dimerisation domain"/>
    <property type="match status" value="1"/>
</dbReference>
<evidence type="ECO:0000256" key="5">
    <source>
        <dbReference type="ARBA" id="ARBA00023242"/>
    </source>
</evidence>
<evidence type="ECO:0000313" key="6">
    <source>
        <dbReference type="EMBL" id="KAJ4932788.1"/>
    </source>
</evidence>
<name>A0AAD6FGB3_9TELE</name>